<dbReference type="Proteomes" id="UP001597061">
    <property type="component" value="Unassembled WGS sequence"/>
</dbReference>
<keyword evidence="1" id="KW-0472">Membrane</keyword>
<comment type="caution">
    <text evidence="2">The sequence shown here is derived from an EMBL/GenBank/DDBJ whole genome shotgun (WGS) entry which is preliminary data.</text>
</comment>
<dbReference type="EMBL" id="JBHTJI010000001">
    <property type="protein sequence ID" value="MFD0990487.1"/>
    <property type="molecule type" value="Genomic_DNA"/>
</dbReference>
<evidence type="ECO:0000256" key="1">
    <source>
        <dbReference type="SAM" id="Phobius"/>
    </source>
</evidence>
<protein>
    <submittedName>
        <fullName evidence="2">Uncharacterized protein</fullName>
    </submittedName>
</protein>
<keyword evidence="1" id="KW-1133">Transmembrane helix</keyword>
<feature type="transmembrane region" description="Helical" evidence="1">
    <location>
        <begin position="31"/>
        <end position="53"/>
    </location>
</feature>
<keyword evidence="3" id="KW-1185">Reference proteome</keyword>
<proteinExistence type="predicted"/>
<keyword evidence="1" id="KW-0812">Transmembrane</keyword>
<evidence type="ECO:0000313" key="2">
    <source>
        <dbReference type="EMBL" id="MFD0990487.1"/>
    </source>
</evidence>
<organism evidence="2 3">
    <name type="scientific">Mariniflexile jejuense</name>
    <dbReference type="NCBI Taxonomy" id="1173582"/>
    <lineage>
        <taxon>Bacteria</taxon>
        <taxon>Pseudomonadati</taxon>
        <taxon>Bacteroidota</taxon>
        <taxon>Flavobacteriia</taxon>
        <taxon>Flavobacteriales</taxon>
        <taxon>Flavobacteriaceae</taxon>
        <taxon>Mariniflexile</taxon>
    </lineage>
</organism>
<reference evidence="3" key="1">
    <citation type="journal article" date="2019" name="Int. J. Syst. Evol. Microbiol.">
        <title>The Global Catalogue of Microorganisms (GCM) 10K type strain sequencing project: providing services to taxonomists for standard genome sequencing and annotation.</title>
        <authorList>
            <consortium name="The Broad Institute Genomics Platform"/>
            <consortium name="The Broad Institute Genome Sequencing Center for Infectious Disease"/>
            <person name="Wu L."/>
            <person name="Ma J."/>
        </authorList>
    </citation>
    <scope>NUCLEOTIDE SEQUENCE [LARGE SCALE GENOMIC DNA]</scope>
    <source>
        <strain evidence="3">CCUG 62414</strain>
    </source>
</reference>
<accession>A0ABW3JJ64</accession>
<gene>
    <name evidence="2" type="ORF">ACFQ1R_10300</name>
</gene>
<name>A0ABW3JJ64_9FLAO</name>
<evidence type="ECO:0000313" key="3">
    <source>
        <dbReference type="Proteomes" id="UP001597061"/>
    </source>
</evidence>
<sequence length="54" mass="5896">MTILAILLILSPAILLTIIGFEKKQEKDKNANVFFITATIYVLIGIGFCGSLIL</sequence>
<dbReference type="RefSeq" id="WP_379926082.1">
    <property type="nucleotide sequence ID" value="NZ_JBHTJI010000001.1"/>
</dbReference>